<dbReference type="KEGG" id="avg:I6H45_08130"/>
<evidence type="ECO:0000313" key="3">
    <source>
        <dbReference type="EMBL" id="QQB61758.1"/>
    </source>
</evidence>
<keyword evidence="2" id="KW-0732">Signal</keyword>
<name>A0A6N2TAA1_9FIRM</name>
<feature type="signal peptide" evidence="2">
    <location>
        <begin position="1"/>
        <end position="20"/>
    </location>
</feature>
<feature type="chain" id="PRO_5038312431" evidence="2">
    <location>
        <begin position="21"/>
        <end position="150"/>
    </location>
</feature>
<protein>
    <submittedName>
        <fullName evidence="4">Bacterial SH3 domain protein</fullName>
    </submittedName>
    <submittedName>
        <fullName evidence="3">Peptidase M23</fullName>
    </submittedName>
</protein>
<dbReference type="EMBL" id="CP066014">
    <property type="protein sequence ID" value="QQB61758.1"/>
    <property type="molecule type" value="Genomic_DNA"/>
</dbReference>
<evidence type="ECO:0000256" key="1">
    <source>
        <dbReference type="SAM" id="Coils"/>
    </source>
</evidence>
<evidence type="ECO:0000313" key="4">
    <source>
        <dbReference type="EMBL" id="VYT02575.1"/>
    </source>
</evidence>
<keyword evidence="1" id="KW-0175">Coiled coil</keyword>
<dbReference type="Gene3D" id="2.30.30.40">
    <property type="entry name" value="SH3 Domains"/>
    <property type="match status" value="1"/>
</dbReference>
<proteinExistence type="predicted"/>
<reference evidence="3 5" key="2">
    <citation type="submission" date="2020-12" db="EMBL/GenBank/DDBJ databases">
        <title>FDA dAtabase for Regulatory Grade micrObial Sequences (FDA-ARGOS): Supporting development and validation of Infectious Disease Dx tests.</title>
        <authorList>
            <person name="Sproer C."/>
            <person name="Gronow S."/>
            <person name="Severitt S."/>
            <person name="Schroder I."/>
            <person name="Tallon L."/>
            <person name="Sadzewicz L."/>
            <person name="Zhao X."/>
            <person name="Boylan J."/>
            <person name="Ott S."/>
            <person name="Bowen H."/>
            <person name="Vavikolanu K."/>
            <person name="Mehta A."/>
            <person name="Aluvathingal J."/>
            <person name="Nadendla S."/>
            <person name="Lowell S."/>
            <person name="Myers T."/>
            <person name="Yan Y."/>
            <person name="Sichtig H."/>
        </authorList>
    </citation>
    <scope>NUCLEOTIDE SEQUENCE [LARGE SCALE GENOMIC DNA]</scope>
    <source>
        <strain evidence="3 5">FDAARGOS_988</strain>
    </source>
</reference>
<dbReference type="AlphaFoldDB" id="A0A6N2TAA1"/>
<dbReference type="Proteomes" id="UP000595276">
    <property type="component" value="Chromosome"/>
</dbReference>
<gene>
    <name evidence="4" type="ORF">AVLFYP127_00548</name>
    <name evidence="3" type="ORF">I6H45_08130</name>
</gene>
<sequence>MKIKKIICLLVLLISLSSCKEEKENYQSKNVDVDTIFDSDFSYDYSDDEDEELEKLTKLIKKSANELSSTEDIKEKEDSNLGIGKEFVISSKTDFRKEPFEDEDNIIEKIPKNSKVNLIKNVKVDGQKWSKISFNGNIGYVRRNALKNEK</sequence>
<organism evidence="4">
    <name type="scientific">Anaerococcus vaginalis</name>
    <dbReference type="NCBI Taxonomy" id="33037"/>
    <lineage>
        <taxon>Bacteria</taxon>
        <taxon>Bacillati</taxon>
        <taxon>Bacillota</taxon>
        <taxon>Tissierellia</taxon>
        <taxon>Tissierellales</taxon>
        <taxon>Peptoniphilaceae</taxon>
        <taxon>Anaerococcus</taxon>
    </lineage>
</organism>
<evidence type="ECO:0000256" key="2">
    <source>
        <dbReference type="SAM" id="SignalP"/>
    </source>
</evidence>
<accession>A0A6N2TAA1</accession>
<dbReference type="PROSITE" id="PS51257">
    <property type="entry name" value="PROKAR_LIPOPROTEIN"/>
    <property type="match status" value="1"/>
</dbReference>
<dbReference type="EMBL" id="CACRSW010000026">
    <property type="protein sequence ID" value="VYT02575.1"/>
    <property type="molecule type" value="Genomic_DNA"/>
</dbReference>
<dbReference type="GeneID" id="79022704"/>
<feature type="coiled-coil region" evidence="1">
    <location>
        <begin position="46"/>
        <end position="73"/>
    </location>
</feature>
<reference evidence="4" key="1">
    <citation type="submission" date="2019-11" db="EMBL/GenBank/DDBJ databases">
        <authorList>
            <person name="Feng L."/>
        </authorList>
    </citation>
    <scope>NUCLEOTIDE SEQUENCE</scope>
    <source>
        <strain evidence="4">AvaginalisLFYP127</strain>
    </source>
</reference>
<dbReference type="RefSeq" id="WP_004839467.1">
    <property type="nucleotide sequence ID" value="NZ_CACRSW010000026.1"/>
</dbReference>
<evidence type="ECO:0000313" key="5">
    <source>
        <dbReference type="Proteomes" id="UP000595276"/>
    </source>
</evidence>